<evidence type="ECO:0000313" key="9">
    <source>
        <dbReference type="EMBL" id="ABB22289.1"/>
    </source>
</evidence>
<dbReference type="OrthoDB" id="9041at10239"/>
<reference evidence="9 10" key="7">
    <citation type="journal article" date="2007" name="J. Gen. Virol.">
        <title>Comparison of ovine herpesvirus 2 genomes isolated from domestic sheep (Ovis aries) and a clinically affected cow (Bos bovis).</title>
        <authorList>
            <person name="Taus N.S."/>
            <person name="Herndon D.R."/>
            <person name="Traul D.L."/>
            <person name="Stewart J.P."/>
            <person name="Ackermann M."/>
            <person name="Li H."/>
            <person name="Knowles D.P."/>
            <person name="Lewis G.S."/>
            <person name="Brayton K.A."/>
        </authorList>
    </citation>
    <scope>NUCLEOTIDE SEQUENCE [LARGE SCALE GENOMIC DNA]</scope>
</reference>
<dbReference type="KEGG" id="vg:26684043"/>
<protein>
    <submittedName>
        <fullName evidence="8">ORF69</fullName>
    </submittedName>
</protein>
<reference evidence="11" key="1">
    <citation type="journal article" date="1993" name="Arch. Virol.">
        <title>PCR detection of the sheep-associated agent of malignant catarrhal fever.</title>
        <authorList>
            <person name="Baxter S.I."/>
            <person name="Pow I."/>
            <person name="Bridgen A."/>
            <person name="Reid H.W."/>
        </authorList>
    </citation>
    <scope>NUCLEOTIDE SEQUENCE [LARGE SCALE GENOMIC DNA]</scope>
</reference>
<accession>Q2VSH1</accession>
<evidence type="ECO:0000256" key="2">
    <source>
        <dbReference type="ARBA" id="ARBA00022562"/>
    </source>
</evidence>
<evidence type="ECO:0000256" key="5">
    <source>
        <dbReference type="ARBA" id="ARBA00022833"/>
    </source>
</evidence>
<evidence type="ECO:0000313" key="8">
    <source>
        <dbReference type="EMBL" id="AAX58105.1"/>
    </source>
</evidence>
<dbReference type="EMBL" id="AY839756">
    <property type="protein sequence ID" value="AAX58105.1"/>
    <property type="molecule type" value="Genomic_DNA"/>
</dbReference>
<organism evidence="8 11">
    <name type="scientific">Ovine gammaherpesvirus 2</name>
    <dbReference type="NCBI Taxonomy" id="10398"/>
    <lineage>
        <taxon>Viruses</taxon>
        <taxon>Duplodnaviria</taxon>
        <taxon>Heunggongvirae</taxon>
        <taxon>Peploviricota</taxon>
        <taxon>Herviviricetes</taxon>
        <taxon>Herpesvirales</taxon>
        <taxon>Orthoherpesviridae</taxon>
        <taxon>Gammaherpesvirinae</taxon>
        <taxon>Macavirus</taxon>
        <taxon>Macavirus ovinegamma2</taxon>
    </lineage>
</organism>
<evidence type="ECO:0000256" key="6">
    <source>
        <dbReference type="ARBA" id="ARBA00022870"/>
    </source>
</evidence>
<dbReference type="GO" id="GO:0046765">
    <property type="term" value="P:viral budding from nuclear membrane"/>
    <property type="evidence" value="ECO:0007669"/>
    <property type="project" value="InterPro"/>
</dbReference>
<evidence type="ECO:0000313" key="10">
    <source>
        <dbReference type="Proteomes" id="UP000152762"/>
    </source>
</evidence>
<reference evidence="8" key="10">
    <citation type="submission" date="2010-03" db="EMBL/GenBank/DDBJ databases">
        <title>Ovine Herpesvirus 2 Lytic Cycle Replication and Particle Production.</title>
        <authorList>
            <person name="Stewart J.P."/>
            <person name="Rosbottom J."/>
        </authorList>
    </citation>
    <scope>NUCLEOTIDE SEQUENCE</scope>
    <source>
        <strain evidence="8">BJ1035</strain>
    </source>
</reference>
<evidence type="ECO:0000256" key="7">
    <source>
        <dbReference type="ARBA" id="ARBA00023136"/>
    </source>
</evidence>
<sequence>MRSQSGDSASRFSYHSTKSRYAFKRKRLASAKSSLIKKKKVALTNDDFFTGISINYELGKDFLREMDTPICTSKTIFLPVTLSEVAPGRCLILSPYGHSSVLGFHCHECRPENNTSFTQTQKSTDNEELFSVTLCFLNNVEKVVQHKAFYLSLLGHSMNVVKQSLGQPSLLYCYTVLKRFHQQLFPIFSAEGHLLTMYIIFSTQTLHISETLLRILVDNIENHNLSLDCFSGHYILTVKPKSLEESSLNVSVSKICDLVAQLDFSDELKQEYLNGSALISSFLS</sequence>
<dbReference type="RefSeq" id="YP_438194.1">
    <property type="nucleotide sequence ID" value="NC_007646.1"/>
</dbReference>
<keyword evidence="3" id="KW-0479">Metal-binding</keyword>
<gene>
    <name evidence="9" type="ORF">OvHV-2gp69</name>
</gene>
<evidence type="ECO:0000256" key="1">
    <source>
        <dbReference type="ARBA" id="ARBA00022553"/>
    </source>
</evidence>
<keyword evidence="7" id="KW-0472">Membrane</keyword>
<name>Q2VSH1_9GAMA</name>
<keyword evidence="4" id="KW-0863">Zinc-finger</keyword>
<keyword evidence="6" id="KW-1043">Host membrane</keyword>
<reference evidence="8" key="9">
    <citation type="submission" date="2010-03" db="EMBL/GenBank/DDBJ databases">
        <title>Ovine herpesvirus 2 contains a functional spliced IL-10.</title>
        <authorList>
            <person name="Stewart J.P."/>
            <person name="Rosbottom J."/>
            <person name="Haig D.M."/>
            <person name="Ackermann M."/>
        </authorList>
    </citation>
    <scope>NUCLEOTIDE SEQUENCE</scope>
    <source>
        <strain evidence="8">BJ1035</strain>
    </source>
</reference>
<dbReference type="Proteomes" id="UP000152762">
    <property type="component" value="Segment"/>
</dbReference>
<proteinExistence type="inferred from homology"/>
<dbReference type="InterPro" id="IPR021152">
    <property type="entry name" value="Herpes_UL31"/>
</dbReference>
<reference evidence="11" key="3">
    <citation type="journal article" date="2001" name="J. Gen. Virol.">
        <title>Ovine herpesvirus-2 glycoprotein B sequences from tissues of ruminant malignant catarrhal fever cases and healthy sheep are highly conserved.</title>
        <authorList>
            <person name="Dunowska M."/>
            <person name="Letchworth G.J."/>
            <person name="Collins J.K."/>
            <person name="DeMartini J.C."/>
        </authorList>
    </citation>
    <scope>NUCLEOTIDE SEQUENCE [LARGE SCALE GENOMIC DNA]</scope>
</reference>
<keyword evidence="11" id="KW-1185">Reference proteome</keyword>
<evidence type="ECO:0000256" key="4">
    <source>
        <dbReference type="ARBA" id="ARBA00022771"/>
    </source>
</evidence>
<evidence type="ECO:0000313" key="11">
    <source>
        <dbReference type="Proteomes" id="UP000153759"/>
    </source>
</evidence>
<reference evidence="8 11" key="8">
    <citation type="journal article" date="2009" name="Vet. Microbiol.">
        <title>Ovine herpesvirus 2 structural proteins in epithelial cells and M-cells of the appendix in rabbits with malignant catarrhal fever.</title>
        <authorList>
            <person name="Meier-Trummer C.S."/>
            <person name="Tobler K."/>
            <person name="Hilbe M."/>
            <person name="Stewart J.P."/>
            <person name="Hart J."/>
            <person name="Campbell I."/>
            <person name="Haig D.M."/>
            <person name="Glauser D.L."/>
            <person name="Ehrensperger F."/>
            <person name="Ackermann M."/>
        </authorList>
    </citation>
    <scope>NUCLEOTIDE SEQUENCE [LARGE SCALE GENOMIC DNA]</scope>
    <source>
        <strain evidence="8">BJ1035</strain>
    </source>
</reference>
<dbReference type="Proteomes" id="UP000153759">
    <property type="component" value="Segment"/>
</dbReference>
<keyword evidence="5" id="KW-0862">Zinc</keyword>
<dbReference type="HAMAP" id="MF_04023">
    <property type="entry name" value="HSV_NEC1"/>
    <property type="match status" value="1"/>
</dbReference>
<dbReference type="Pfam" id="PF02718">
    <property type="entry name" value="Herpes_UL31"/>
    <property type="match status" value="1"/>
</dbReference>
<reference evidence="11" key="2">
    <citation type="journal article" date="1998" name="J. Virol.">
        <title>Detection of a novel bovine lymphotropic herpesvirus.</title>
        <authorList>
            <person name="Rovnak J."/>
            <person name="Quackenbush S.L."/>
            <person name="Reyes R.A."/>
            <person name="Baines J.D."/>
            <person name="Parrish C.R."/>
            <person name="Casey J.W."/>
        </authorList>
    </citation>
    <scope>NUCLEOTIDE SEQUENCE [LARGE SCALE GENOMIC DNA]</scope>
</reference>
<reference evidence="11" key="4">
    <citation type="journal article" date="2001" name="Virus Res.">
        <title>Detection and multigenic characterization of a novel gammaherpesvirus in goats.</title>
        <authorList>
            <person name="Chmielewicz B."/>
            <person name="Goltz M."/>
            <person name="Ehlers B."/>
        </authorList>
    </citation>
    <scope>NUCLEOTIDE SEQUENCE [LARGE SCALE GENOMIC DNA]</scope>
</reference>
<reference evidence="8" key="11">
    <citation type="submission" date="2010-03" db="EMBL/GenBank/DDBJ databases">
        <title>Primary structure of the Ovine herpesvirus 2 genome.</title>
        <authorList>
            <person name="Stewart J.P."/>
            <person name="Rosbottom J."/>
            <person name="Jayawardane G."/>
            <person name="Reid H."/>
            <person name="Ackermann M."/>
        </authorList>
    </citation>
    <scope>NUCLEOTIDE SEQUENCE</scope>
    <source>
        <strain evidence="8">BJ1035</strain>
    </source>
</reference>
<evidence type="ECO:0000256" key="3">
    <source>
        <dbReference type="ARBA" id="ARBA00022723"/>
    </source>
</evidence>
<reference evidence="11" key="6">
    <citation type="journal article" date="2002" name="J. Gen. Virol.">
        <title>Ovine herpesvirus 2 lytic cycle replication and capsid production.</title>
        <authorList>
            <person name="Rosbottom J."/>
            <person name="Dalziel R.G."/>
            <person name="Reid H.W."/>
            <person name="Stewart J.P."/>
        </authorList>
    </citation>
    <scope>NUCLEOTIDE SEQUENCE [LARGE SCALE GENOMIC DNA]</scope>
</reference>
<dbReference type="EMBL" id="DQ198083">
    <property type="protein sequence ID" value="ABB22289.1"/>
    <property type="molecule type" value="Genomic_DNA"/>
</dbReference>
<dbReference type="GO" id="GO:0008270">
    <property type="term" value="F:zinc ion binding"/>
    <property type="evidence" value="ECO:0007669"/>
    <property type="project" value="UniProtKB-KW"/>
</dbReference>
<keyword evidence="2" id="KW-1048">Host nucleus</keyword>
<reference evidence="11" key="5">
    <citation type="journal article" date="2002" name="J. Gen. Virol.">
        <title>Isolation and expression of three open reading frames from ovine herpesvirus-2.</title>
        <authorList>
            <person name="Coulter L.J."/>
            <person name="Reid H.W."/>
        </authorList>
    </citation>
    <scope>NUCLEOTIDE SEQUENCE [LARGE SCALE GENOMIC DNA]</scope>
</reference>
<keyword evidence="1" id="KW-0597">Phosphoprotein</keyword>